<feature type="region of interest" description="Disordered" evidence="1">
    <location>
        <begin position="97"/>
        <end position="122"/>
    </location>
</feature>
<sequence length="152" mass="17339">MDCYIGFFPLWISVITKERLSNALVERWFGFLKKYIHLGSRDLRTMVFIKKVRGHVISVNNKISLGISKNMLASASNINKHVTNLKLIKYENGDFESSDLTNSGLSDEEENGDGNPNNINQVNEHKELNRVIGKTFLDVLNNNLVNDTSYYL</sequence>
<organism evidence="2 3">
    <name type="scientific">Psylliodes chrysocephalus</name>
    <dbReference type="NCBI Taxonomy" id="3402493"/>
    <lineage>
        <taxon>Eukaryota</taxon>
        <taxon>Metazoa</taxon>
        <taxon>Ecdysozoa</taxon>
        <taxon>Arthropoda</taxon>
        <taxon>Hexapoda</taxon>
        <taxon>Insecta</taxon>
        <taxon>Pterygota</taxon>
        <taxon>Neoptera</taxon>
        <taxon>Endopterygota</taxon>
        <taxon>Coleoptera</taxon>
        <taxon>Polyphaga</taxon>
        <taxon>Cucujiformia</taxon>
        <taxon>Chrysomeloidea</taxon>
        <taxon>Chrysomelidae</taxon>
        <taxon>Galerucinae</taxon>
        <taxon>Alticini</taxon>
        <taxon>Psylliodes</taxon>
    </lineage>
</organism>
<dbReference type="Proteomes" id="UP001153636">
    <property type="component" value="Chromosome 8"/>
</dbReference>
<accession>A0A9P0DDJ8</accession>
<dbReference type="OrthoDB" id="6779874at2759"/>
<evidence type="ECO:0000313" key="2">
    <source>
        <dbReference type="EMBL" id="CAH1114925.1"/>
    </source>
</evidence>
<protein>
    <submittedName>
        <fullName evidence="2">Uncharacterized protein</fullName>
    </submittedName>
</protein>
<dbReference type="AlphaFoldDB" id="A0A9P0DDJ8"/>
<evidence type="ECO:0000256" key="1">
    <source>
        <dbReference type="SAM" id="MobiDB-lite"/>
    </source>
</evidence>
<name>A0A9P0DDJ8_9CUCU</name>
<evidence type="ECO:0000313" key="3">
    <source>
        <dbReference type="Proteomes" id="UP001153636"/>
    </source>
</evidence>
<keyword evidence="3" id="KW-1185">Reference proteome</keyword>
<dbReference type="EMBL" id="OV651820">
    <property type="protein sequence ID" value="CAH1114925.1"/>
    <property type="molecule type" value="Genomic_DNA"/>
</dbReference>
<reference evidence="2" key="1">
    <citation type="submission" date="2022-01" db="EMBL/GenBank/DDBJ databases">
        <authorList>
            <person name="King R."/>
        </authorList>
    </citation>
    <scope>NUCLEOTIDE SEQUENCE</scope>
</reference>
<proteinExistence type="predicted"/>
<gene>
    <name evidence="2" type="ORF">PSYICH_LOCUS13996</name>
</gene>